<evidence type="ECO:0008006" key="3">
    <source>
        <dbReference type="Google" id="ProtNLM"/>
    </source>
</evidence>
<dbReference type="EMBL" id="WPHG01000001">
    <property type="protein sequence ID" value="MVA96821.1"/>
    <property type="molecule type" value="Genomic_DNA"/>
</dbReference>
<keyword evidence="2" id="KW-1185">Reference proteome</keyword>
<dbReference type="PANTHER" id="PTHR13170:SF16">
    <property type="entry name" value="PROTEIN O-GLCNACASE"/>
    <property type="match status" value="1"/>
</dbReference>
<dbReference type="InterPro" id="IPR016181">
    <property type="entry name" value="Acyl_CoA_acyltransferase"/>
</dbReference>
<gene>
    <name evidence="1" type="ORF">GN330_06110</name>
</gene>
<dbReference type="Gene3D" id="3.40.630.30">
    <property type="match status" value="1"/>
</dbReference>
<proteinExistence type="predicted"/>
<protein>
    <recommendedName>
        <fullName evidence="3">N-acetyltransferase domain-containing protein</fullName>
    </recommendedName>
</protein>
<evidence type="ECO:0000313" key="2">
    <source>
        <dbReference type="Proteomes" id="UP000463224"/>
    </source>
</evidence>
<dbReference type="InterPro" id="IPR051822">
    <property type="entry name" value="Glycosyl_Hydrolase_84"/>
</dbReference>
<reference evidence="1 2" key="1">
    <citation type="submission" date="2019-12" db="EMBL/GenBank/DDBJ databases">
        <title>Nitratireductor arenosus sp. nov., Isolated from sea sand, Jeju island, South Korea.</title>
        <authorList>
            <person name="Kim W."/>
        </authorList>
    </citation>
    <scope>NUCLEOTIDE SEQUENCE [LARGE SCALE GENOMIC DNA]</scope>
    <source>
        <strain evidence="1 2">CAU 1489</strain>
    </source>
</reference>
<comment type="caution">
    <text evidence="1">The sequence shown here is derived from an EMBL/GenBank/DDBJ whole genome shotgun (WGS) entry which is preliminary data.</text>
</comment>
<accession>A0A844QFQ7</accession>
<dbReference type="RefSeq" id="WP_156711720.1">
    <property type="nucleotide sequence ID" value="NZ_WPHG01000001.1"/>
</dbReference>
<sequence length="246" mass="28974">MSPARSRTGTIRPFEPRDRDAVRKICRKTAYRNLGSRAVFEDDELFADYWCNYYTDHEPESCLVVEEDGAVVGYLFGCVDARRHVKLMSRRIMPPLVAKMLWRLATGRYREPVTRRTIRYLLFRSWKEAPPVPVERFPAHYHCNLLRKAHGGRYYSTMAVIFLDRLKALGVAGLHGQVEEPVSGGPWQHMVNNYKRDDLMDYYAESPSSFHRIVRGVEKPMVNRVWGIKLETYRMWLLWIARDFRI</sequence>
<evidence type="ECO:0000313" key="1">
    <source>
        <dbReference type="EMBL" id="MVA96821.1"/>
    </source>
</evidence>
<dbReference type="SUPFAM" id="SSF55729">
    <property type="entry name" value="Acyl-CoA N-acyltransferases (Nat)"/>
    <property type="match status" value="1"/>
</dbReference>
<name>A0A844QFQ7_9HYPH</name>
<dbReference type="PANTHER" id="PTHR13170">
    <property type="entry name" value="O-GLCNACASE"/>
    <property type="match status" value="1"/>
</dbReference>
<dbReference type="Proteomes" id="UP000463224">
    <property type="component" value="Unassembled WGS sequence"/>
</dbReference>
<organism evidence="1 2">
    <name type="scientific">Nitratireductor arenosus</name>
    <dbReference type="NCBI Taxonomy" id="2682096"/>
    <lineage>
        <taxon>Bacteria</taxon>
        <taxon>Pseudomonadati</taxon>
        <taxon>Pseudomonadota</taxon>
        <taxon>Alphaproteobacteria</taxon>
        <taxon>Hyphomicrobiales</taxon>
        <taxon>Phyllobacteriaceae</taxon>
        <taxon>Nitratireductor</taxon>
    </lineage>
</organism>
<dbReference type="AlphaFoldDB" id="A0A844QFQ7"/>